<evidence type="ECO:0000256" key="3">
    <source>
        <dbReference type="ARBA" id="ARBA00022989"/>
    </source>
</evidence>
<sequence length="382" mass="41193">MPQSARAGKRRGRLASTLPFLRRRARLGARRSANSVLPALLITVCAVGAYYFSSLVLGHRGPLFAATSAIIALGFTRAPRLRRVLEVGLGCTIGIAVGDFLLHWLGSGIWQAALVVFVSILLARFLDSGAIFTTQLALQSLLVVLLPIPAGGPFTRSIDAVVGGCFALAATLLVPRDPRRAPKNDLAKMLGELSLVLRECASALSHNDSTKAWHALVRARSQQPHIDTMRQGLRGAVEIAKLSPLYRRHLEEVESLSRVMERLDYAMRSARVLARRLISVINNVALSDAGSSRLADVMSESASAVDELSAALAHDPSGAARTSLSHARDSLSEIATELHPATLEITRLEGEAVVLLFRTLMVDLLETAKMDPDEARSLLPKL</sequence>
<name>A0ABV8R026_9MICC</name>
<reference evidence="8" key="1">
    <citation type="journal article" date="2019" name="Int. J. Syst. Evol. Microbiol.">
        <title>The Global Catalogue of Microorganisms (GCM) 10K type strain sequencing project: providing services to taxonomists for standard genome sequencing and annotation.</title>
        <authorList>
            <consortium name="The Broad Institute Genomics Platform"/>
            <consortium name="The Broad Institute Genome Sequencing Center for Infectious Disease"/>
            <person name="Wu L."/>
            <person name="Ma J."/>
        </authorList>
    </citation>
    <scope>NUCLEOTIDE SEQUENCE [LARGE SCALE GENOMIC DNA]</scope>
    <source>
        <strain evidence="8">CGMCC 1.10698</strain>
    </source>
</reference>
<evidence type="ECO:0000259" key="6">
    <source>
        <dbReference type="Pfam" id="PF13515"/>
    </source>
</evidence>
<dbReference type="RefSeq" id="WP_230066375.1">
    <property type="nucleotide sequence ID" value="NZ_BAABLL010000019.1"/>
</dbReference>
<feature type="domain" description="Integral membrane bound transporter" evidence="6">
    <location>
        <begin position="51"/>
        <end position="169"/>
    </location>
</feature>
<comment type="subcellular location">
    <subcellularLocation>
        <location evidence="1">Membrane</location>
        <topology evidence="1">Multi-pass membrane protein</topology>
    </subcellularLocation>
</comment>
<keyword evidence="4 5" id="KW-0472">Membrane</keyword>
<dbReference type="Pfam" id="PF13515">
    <property type="entry name" value="FUSC_2"/>
    <property type="match status" value="1"/>
</dbReference>
<proteinExistence type="predicted"/>
<evidence type="ECO:0000313" key="7">
    <source>
        <dbReference type="EMBL" id="MFC4264763.1"/>
    </source>
</evidence>
<organism evidence="7 8">
    <name type="scientific">Arthrobacter cryoconiti</name>
    <dbReference type="NCBI Taxonomy" id="748907"/>
    <lineage>
        <taxon>Bacteria</taxon>
        <taxon>Bacillati</taxon>
        <taxon>Actinomycetota</taxon>
        <taxon>Actinomycetes</taxon>
        <taxon>Micrococcales</taxon>
        <taxon>Micrococcaceae</taxon>
        <taxon>Arthrobacter</taxon>
    </lineage>
</organism>
<keyword evidence="2 5" id="KW-0812">Transmembrane</keyword>
<feature type="transmembrane region" description="Helical" evidence="5">
    <location>
        <begin position="131"/>
        <end position="148"/>
    </location>
</feature>
<feature type="transmembrane region" description="Helical" evidence="5">
    <location>
        <begin position="32"/>
        <end position="52"/>
    </location>
</feature>
<evidence type="ECO:0000256" key="5">
    <source>
        <dbReference type="SAM" id="Phobius"/>
    </source>
</evidence>
<keyword evidence="3 5" id="KW-1133">Transmembrane helix</keyword>
<evidence type="ECO:0000256" key="2">
    <source>
        <dbReference type="ARBA" id="ARBA00022692"/>
    </source>
</evidence>
<keyword evidence="8" id="KW-1185">Reference proteome</keyword>
<dbReference type="Proteomes" id="UP001595773">
    <property type="component" value="Unassembled WGS sequence"/>
</dbReference>
<accession>A0ABV8R026</accession>
<dbReference type="InterPro" id="IPR049453">
    <property type="entry name" value="Memb_transporter_dom"/>
</dbReference>
<gene>
    <name evidence="7" type="ORF">ACFOW9_04010</name>
</gene>
<feature type="transmembrane region" description="Helical" evidence="5">
    <location>
        <begin position="108"/>
        <end position="126"/>
    </location>
</feature>
<protein>
    <submittedName>
        <fullName evidence="7">Aromatic acid exporter family protein</fullName>
    </submittedName>
</protein>
<dbReference type="EMBL" id="JBHSCQ010000005">
    <property type="protein sequence ID" value="MFC4264763.1"/>
    <property type="molecule type" value="Genomic_DNA"/>
</dbReference>
<evidence type="ECO:0000256" key="4">
    <source>
        <dbReference type="ARBA" id="ARBA00023136"/>
    </source>
</evidence>
<evidence type="ECO:0000313" key="8">
    <source>
        <dbReference type="Proteomes" id="UP001595773"/>
    </source>
</evidence>
<evidence type="ECO:0000256" key="1">
    <source>
        <dbReference type="ARBA" id="ARBA00004141"/>
    </source>
</evidence>
<comment type="caution">
    <text evidence="7">The sequence shown here is derived from an EMBL/GenBank/DDBJ whole genome shotgun (WGS) entry which is preliminary data.</text>
</comment>